<comment type="caution">
    <text evidence="2">The sequence shown here is derived from an EMBL/GenBank/DDBJ whole genome shotgun (WGS) entry which is preliminary data.</text>
</comment>
<feature type="compositionally biased region" description="Basic and acidic residues" evidence="1">
    <location>
        <begin position="787"/>
        <end position="819"/>
    </location>
</feature>
<feature type="region of interest" description="Disordered" evidence="1">
    <location>
        <begin position="777"/>
        <end position="838"/>
    </location>
</feature>
<feature type="compositionally biased region" description="Basic and acidic residues" evidence="1">
    <location>
        <begin position="700"/>
        <end position="719"/>
    </location>
</feature>
<dbReference type="AlphaFoldDB" id="A0A4U5NY97"/>
<evidence type="ECO:0000313" key="3">
    <source>
        <dbReference type="Proteomes" id="UP000298663"/>
    </source>
</evidence>
<organism evidence="2 3">
    <name type="scientific">Steinernema carpocapsae</name>
    <name type="common">Entomopathogenic nematode</name>
    <dbReference type="NCBI Taxonomy" id="34508"/>
    <lineage>
        <taxon>Eukaryota</taxon>
        <taxon>Metazoa</taxon>
        <taxon>Ecdysozoa</taxon>
        <taxon>Nematoda</taxon>
        <taxon>Chromadorea</taxon>
        <taxon>Rhabditida</taxon>
        <taxon>Tylenchina</taxon>
        <taxon>Panagrolaimomorpha</taxon>
        <taxon>Strongyloidoidea</taxon>
        <taxon>Steinernematidae</taxon>
        <taxon>Steinernema</taxon>
    </lineage>
</organism>
<feature type="compositionally biased region" description="Polar residues" evidence="1">
    <location>
        <begin position="596"/>
        <end position="605"/>
    </location>
</feature>
<feature type="region of interest" description="Disordered" evidence="1">
    <location>
        <begin position="669"/>
        <end position="722"/>
    </location>
</feature>
<sequence>MSAPPHSSVQELNSRLLEQLMGQSDAQQSAAVRRPVVNSGSPFQVSFQVLVPMSHMINHIHNFDNDFLNFQNHPQSLPTFQANGAQQALNPLNHRLHFSISSYFPTVLPQQENFSQSNQIPGQSPQALNLQQLFTQPSGSAAALWATNPLQGIAAQHVPSLANSGFPGIGFLQQSQLLTTPAIPGPYPTAQQQRMVGLPPQPPLPTAQAMREPSAITQQQLQLMQQQLMFLTRQSVPGPSTATLPYTGASTAQGSFQAFPGLLQPDLSKVLQVASSCNHLNNLIYRDHVLNAAIAQSLQNGTSQQLFSSSLPGSSLSSALPQVPMQVAQMQARAASQPSTSTAAEAEAYQSAYHHAPVPPQNETVEVIQHTSEPNDDIDLNPTGLSVKREQLLQWQKEQNQRAIAETLTNYRDTATPPGFGPRERPEEPGNFEDYGVLVARILADLVCRLFREDVERVLSEQAQTLAFTSNFGTRNHQSPDSSIYLTDYGALVFEEPSFPTPSSILQESGLLPQLAVANQLNSEKGQCDSTTKFESTSIHGLVVPVSEESELFDTQNRNNGTDVLFARLLNMDTSDLGGLPEDTSLTHSETDGSCPDTSGSTSKTASPNPKKLSPSSSPAVLPGNGEQSTSNDHSEPEKEVLMVETHKPQDISVVLITNTALSLAQEFNEKTREEHDEPCSSVPARPTTRRGQGQSCAAHENKAKKTEGDGEPVCERGYKRGLPTLGRKRRWDIKYRPADGEEPPPEYKRYKMWYSKLSEVPIEKEKDVLKKVDTKEKRFGSTRSAVLDEKEEERKRRKEKEAKRRKEEGIDEEDKKIEEEDGEWNEEELGVEVLGTA</sequence>
<feature type="compositionally biased region" description="Basic and acidic residues" evidence="1">
    <location>
        <begin position="633"/>
        <end position="642"/>
    </location>
</feature>
<feature type="compositionally biased region" description="Acidic residues" evidence="1">
    <location>
        <begin position="820"/>
        <end position="831"/>
    </location>
</feature>
<feature type="compositionally biased region" description="Basic and acidic residues" evidence="1">
    <location>
        <begin position="669"/>
        <end position="679"/>
    </location>
</feature>
<feature type="region of interest" description="Disordered" evidence="1">
    <location>
        <begin position="577"/>
        <end position="642"/>
    </location>
</feature>
<keyword evidence="3" id="KW-1185">Reference proteome</keyword>
<feature type="region of interest" description="Disordered" evidence="1">
    <location>
        <begin position="412"/>
        <end position="431"/>
    </location>
</feature>
<accession>A0A4U5NY97</accession>
<reference evidence="2 3" key="2">
    <citation type="journal article" date="2019" name="G3 (Bethesda)">
        <title>Hybrid Assembly of the Genome of the Entomopathogenic Nematode Steinernema carpocapsae Identifies the X-Chromosome.</title>
        <authorList>
            <person name="Serra L."/>
            <person name="Macchietto M."/>
            <person name="Macias-Munoz A."/>
            <person name="McGill C.J."/>
            <person name="Rodriguez I.M."/>
            <person name="Rodriguez B."/>
            <person name="Murad R."/>
            <person name="Mortazavi A."/>
        </authorList>
    </citation>
    <scope>NUCLEOTIDE SEQUENCE [LARGE SCALE GENOMIC DNA]</scope>
    <source>
        <strain evidence="2 3">ALL</strain>
    </source>
</reference>
<evidence type="ECO:0000256" key="1">
    <source>
        <dbReference type="SAM" id="MobiDB-lite"/>
    </source>
</evidence>
<protein>
    <submittedName>
        <fullName evidence="2">Uncharacterized protein</fullName>
    </submittedName>
</protein>
<dbReference type="Proteomes" id="UP000298663">
    <property type="component" value="Unassembled WGS sequence"/>
</dbReference>
<dbReference type="EMBL" id="AZBU02000003">
    <property type="protein sequence ID" value="TKR88492.1"/>
    <property type="molecule type" value="Genomic_DNA"/>
</dbReference>
<reference evidence="2 3" key="1">
    <citation type="journal article" date="2015" name="Genome Biol.">
        <title>Comparative genomics of Steinernema reveals deeply conserved gene regulatory networks.</title>
        <authorList>
            <person name="Dillman A.R."/>
            <person name="Macchietto M."/>
            <person name="Porter C.F."/>
            <person name="Rogers A."/>
            <person name="Williams B."/>
            <person name="Antoshechkin I."/>
            <person name="Lee M.M."/>
            <person name="Goodwin Z."/>
            <person name="Lu X."/>
            <person name="Lewis E.E."/>
            <person name="Goodrich-Blair H."/>
            <person name="Stock S.P."/>
            <person name="Adams B.J."/>
            <person name="Sternberg P.W."/>
            <person name="Mortazavi A."/>
        </authorList>
    </citation>
    <scope>NUCLEOTIDE SEQUENCE [LARGE SCALE GENOMIC DNA]</scope>
    <source>
        <strain evidence="2 3">ALL</strain>
    </source>
</reference>
<evidence type="ECO:0000313" key="2">
    <source>
        <dbReference type="EMBL" id="TKR88492.1"/>
    </source>
</evidence>
<proteinExistence type="predicted"/>
<name>A0A4U5NY97_STECR</name>
<gene>
    <name evidence="2" type="ORF">L596_012724</name>
</gene>
<feature type="compositionally biased region" description="Low complexity" evidence="1">
    <location>
        <begin position="606"/>
        <end position="623"/>
    </location>
</feature>